<evidence type="ECO:0000256" key="1">
    <source>
        <dbReference type="SAM" id="Phobius"/>
    </source>
</evidence>
<reference evidence="2" key="1">
    <citation type="submission" date="2021-01" db="EMBL/GenBank/DDBJ databases">
        <title>Diatom-associated Roseobacters Show Island Model of Population Structure.</title>
        <authorList>
            <person name="Qu L."/>
            <person name="Feng X."/>
            <person name="Chen Y."/>
            <person name="Li L."/>
            <person name="Wang X."/>
            <person name="Hu Z."/>
            <person name="Wang H."/>
            <person name="Luo H."/>
        </authorList>
    </citation>
    <scope>NUCLEOTIDE SEQUENCE</scope>
    <source>
        <strain evidence="2">SM26-45</strain>
    </source>
</reference>
<dbReference type="AlphaFoldDB" id="A0A9Q2NYU9"/>
<dbReference type="EMBL" id="JAFBWN010000055">
    <property type="protein sequence ID" value="MBM2357698.1"/>
    <property type="molecule type" value="Genomic_DNA"/>
</dbReference>
<keyword evidence="1" id="KW-0472">Membrane</keyword>
<evidence type="ECO:0000313" key="2">
    <source>
        <dbReference type="EMBL" id="MBM2357698.1"/>
    </source>
</evidence>
<sequence>MTSKPNMRAFIRSISLRSNSSIHSLRGLVCNSHGRGRTGAVPTGNASRRKGLGKVSDIIACLALFVIGYVMVVCAGVLS</sequence>
<name>A0A9Q2NYU9_9RHOB</name>
<evidence type="ECO:0000313" key="3">
    <source>
        <dbReference type="Proteomes" id="UP000809337"/>
    </source>
</evidence>
<accession>A0A9Q2NYU9</accession>
<feature type="transmembrane region" description="Helical" evidence="1">
    <location>
        <begin position="58"/>
        <end position="78"/>
    </location>
</feature>
<comment type="caution">
    <text evidence="2">The sequence shown here is derived from an EMBL/GenBank/DDBJ whole genome shotgun (WGS) entry which is preliminary data.</text>
</comment>
<organism evidence="2 3">
    <name type="scientific">Pseudosulfitobacter pseudonitzschiae</name>
    <dbReference type="NCBI Taxonomy" id="1402135"/>
    <lineage>
        <taxon>Bacteria</taxon>
        <taxon>Pseudomonadati</taxon>
        <taxon>Pseudomonadota</taxon>
        <taxon>Alphaproteobacteria</taxon>
        <taxon>Rhodobacterales</taxon>
        <taxon>Roseobacteraceae</taxon>
        <taxon>Pseudosulfitobacter</taxon>
    </lineage>
</organism>
<keyword evidence="1" id="KW-1133">Transmembrane helix</keyword>
<protein>
    <submittedName>
        <fullName evidence="2">Uncharacterized protein</fullName>
    </submittedName>
</protein>
<dbReference type="Proteomes" id="UP000809337">
    <property type="component" value="Unassembled WGS sequence"/>
</dbReference>
<keyword evidence="1" id="KW-0812">Transmembrane</keyword>
<dbReference type="RefSeq" id="WP_231036623.1">
    <property type="nucleotide sequence ID" value="NZ_JAJNGX010000054.1"/>
</dbReference>
<gene>
    <name evidence="2" type="ORF">JQX14_24465</name>
</gene>
<proteinExistence type="predicted"/>